<dbReference type="GO" id="GO:0008270">
    <property type="term" value="F:zinc ion binding"/>
    <property type="evidence" value="ECO:0007669"/>
    <property type="project" value="UniProtKB-UniRule"/>
</dbReference>
<dbReference type="Proteomes" id="UP000663464">
    <property type="component" value="Chromosome"/>
</dbReference>
<keyword evidence="7 11" id="KW-0479">Metal-binding</keyword>
<feature type="binding site" evidence="11 13">
    <location>
        <position position="176"/>
    </location>
    <ligand>
        <name>Zn(2+)</name>
        <dbReference type="ChEBI" id="CHEBI:29105"/>
        <label>2</label>
    </ligand>
</feature>
<dbReference type="PROSITE" id="PS00759">
    <property type="entry name" value="ARGE_DAPE_CPG2_2"/>
    <property type="match status" value="1"/>
</dbReference>
<dbReference type="RefSeq" id="WP_041349006.1">
    <property type="nucleotide sequence ID" value="NZ_CP069280.1"/>
</dbReference>
<dbReference type="InterPro" id="IPR011650">
    <property type="entry name" value="Peptidase_M20_dimer"/>
</dbReference>
<comment type="catalytic activity">
    <reaction evidence="1 11">
        <text>Release of the N-terminal residue from a tripeptide.</text>
        <dbReference type="EC" id="3.4.11.4"/>
    </reaction>
</comment>
<dbReference type="SUPFAM" id="SSF53187">
    <property type="entry name" value="Zn-dependent exopeptidases"/>
    <property type="match status" value="1"/>
</dbReference>
<dbReference type="PIRSF" id="PIRSF037215">
    <property type="entry name" value="Peptidase_M20B"/>
    <property type="match status" value="1"/>
</dbReference>
<reference evidence="15 16" key="1">
    <citation type="journal article" date="2014" name="J. Infect. Dis.">
        <title>Molecular characterization of a novel botulinum neurotoxin type H gene.</title>
        <authorList>
            <person name="Dover N."/>
            <person name="Barash J.R."/>
            <person name="Hill K.K."/>
            <person name="Xie G."/>
            <person name="Arnon S.S."/>
        </authorList>
    </citation>
    <scope>NUCLEOTIDE SEQUENCE [LARGE SCALE GENOMIC DNA]</scope>
    <source>
        <strain evidence="15 16">IBCA10-7060</strain>
    </source>
</reference>
<evidence type="ECO:0000256" key="13">
    <source>
        <dbReference type="PIRSR" id="PIRSR037215-2"/>
    </source>
</evidence>
<comment type="similarity">
    <text evidence="3 11">Belongs to the peptidase M20B family.</text>
</comment>
<evidence type="ECO:0000256" key="12">
    <source>
        <dbReference type="PIRSR" id="PIRSR037215-1"/>
    </source>
</evidence>
<dbReference type="Pfam" id="PF01546">
    <property type="entry name" value="Peptidase_M20"/>
    <property type="match status" value="1"/>
</dbReference>
<dbReference type="GO" id="GO:0005737">
    <property type="term" value="C:cytoplasm"/>
    <property type="evidence" value="ECO:0007669"/>
    <property type="project" value="UniProtKB-SubCell"/>
</dbReference>
<feature type="binding site" evidence="11 13">
    <location>
        <position position="141"/>
    </location>
    <ligand>
        <name>Zn(2+)</name>
        <dbReference type="ChEBI" id="CHEBI:29105"/>
        <label>2</label>
    </ligand>
</feature>
<proteinExistence type="inferred from homology"/>
<dbReference type="InterPro" id="IPR002933">
    <property type="entry name" value="Peptidase_M20"/>
</dbReference>
<dbReference type="InterPro" id="IPR036264">
    <property type="entry name" value="Bact_exopeptidase_dim_dom"/>
</dbReference>
<keyword evidence="6 11" id="KW-0645">Protease</keyword>
<feature type="binding site" evidence="11 13">
    <location>
        <position position="141"/>
    </location>
    <ligand>
        <name>Zn(2+)</name>
        <dbReference type="ChEBI" id="CHEBI:29105"/>
        <label>1</label>
    </ligand>
</feature>
<evidence type="ECO:0000256" key="2">
    <source>
        <dbReference type="ARBA" id="ARBA00004496"/>
    </source>
</evidence>
<name>A0ABD7CKQ0_CLOBO</name>
<sequence length="408" mass="45595">MEGVLERFLGYIKVDTQSSEESDTVPTTKTQLEFAKKLGEELKAIGLKDVSVDENGYVMATLESNIDKKVPTIGFIAHMDTSPDLSGTNINPRIVEKYDGQDIVLNKEKNIVLKINEFPEILEYKGQDIVVTDGNTLLGADDKAGIAEIITAMEYLINHPEIKHGTIKVGFTPDEEVGKGADHFDVKKFGADLAYTLDGGGIGELECETFNAAKAKVIIEGRNVHPGSAKNKMTNAVLVANKFINMLPENEVPERTEGYEGFFHLLSVKSEVETAELNYIIRDFDRKKFEERKEQIKEVGKKINEEYNKEIVCVKVEDQYYNMKEKIDEVKYVVDVAYDAMKAVDIEPNLVPIRGGTDGSRLSFMGLPTPNLFAGGHNFHGRFEYVPVPSMEKAVQLIVKITELYANR</sequence>
<keyword evidence="10 11" id="KW-0482">Metalloprotease</keyword>
<dbReference type="PANTHER" id="PTHR42994">
    <property type="entry name" value="PEPTIDASE T"/>
    <property type="match status" value="1"/>
</dbReference>
<dbReference type="PANTHER" id="PTHR42994:SF1">
    <property type="entry name" value="PEPTIDASE T"/>
    <property type="match status" value="1"/>
</dbReference>
<dbReference type="GO" id="GO:0043171">
    <property type="term" value="P:peptide catabolic process"/>
    <property type="evidence" value="ECO:0007669"/>
    <property type="project" value="UniProtKB-UniRule"/>
</dbReference>
<dbReference type="EC" id="3.4.11.4" evidence="11"/>
<evidence type="ECO:0000256" key="3">
    <source>
        <dbReference type="ARBA" id="ARBA00009692"/>
    </source>
</evidence>
<comment type="subcellular location">
    <subcellularLocation>
        <location evidence="2 11">Cytoplasm</location>
    </subcellularLocation>
</comment>
<dbReference type="InterPro" id="IPR010161">
    <property type="entry name" value="Peptidase_M20B"/>
</dbReference>
<dbReference type="InterPro" id="IPR001261">
    <property type="entry name" value="ArgE/DapE_CS"/>
</dbReference>
<keyword evidence="9 11" id="KW-0862">Zinc</keyword>
<organism evidence="15 16">
    <name type="scientific">Clostridium botulinum</name>
    <dbReference type="NCBI Taxonomy" id="1491"/>
    <lineage>
        <taxon>Bacteria</taxon>
        <taxon>Bacillati</taxon>
        <taxon>Bacillota</taxon>
        <taxon>Clostridia</taxon>
        <taxon>Eubacteriales</taxon>
        <taxon>Clostridiaceae</taxon>
        <taxon>Clostridium</taxon>
    </lineage>
</organism>
<evidence type="ECO:0000256" key="6">
    <source>
        <dbReference type="ARBA" id="ARBA00022670"/>
    </source>
</evidence>
<evidence type="ECO:0000256" key="10">
    <source>
        <dbReference type="ARBA" id="ARBA00023049"/>
    </source>
</evidence>
<keyword evidence="8 11" id="KW-0378">Hydrolase</keyword>
<dbReference type="SUPFAM" id="SSF55031">
    <property type="entry name" value="Bacterial exopeptidase dimerisation domain"/>
    <property type="match status" value="1"/>
</dbReference>
<dbReference type="CDD" id="cd03892">
    <property type="entry name" value="M20_peptT"/>
    <property type="match status" value="1"/>
</dbReference>
<evidence type="ECO:0000313" key="15">
    <source>
        <dbReference type="EMBL" id="QRI53988.1"/>
    </source>
</evidence>
<evidence type="ECO:0000256" key="4">
    <source>
        <dbReference type="ARBA" id="ARBA00022438"/>
    </source>
</evidence>
<dbReference type="Gene3D" id="3.40.630.10">
    <property type="entry name" value="Zn peptidases"/>
    <property type="match status" value="1"/>
</dbReference>
<evidence type="ECO:0000256" key="11">
    <source>
        <dbReference type="HAMAP-Rule" id="MF_00550"/>
    </source>
</evidence>
<dbReference type="FunFam" id="3.30.70.360:FF:000002">
    <property type="entry name" value="Peptidase T"/>
    <property type="match status" value="1"/>
</dbReference>
<dbReference type="AlphaFoldDB" id="A0ABD7CKQ0"/>
<feature type="binding site" evidence="11 13">
    <location>
        <position position="380"/>
    </location>
    <ligand>
        <name>Zn(2+)</name>
        <dbReference type="ChEBI" id="CHEBI:29105"/>
        <label>2</label>
    </ligand>
</feature>
<keyword evidence="4 11" id="KW-0031">Aminopeptidase</keyword>
<protein>
    <recommendedName>
        <fullName evidence="11">Peptidase T</fullName>
        <ecNumber evidence="11">3.4.11.4</ecNumber>
    </recommendedName>
    <alternativeName>
        <fullName evidence="11">Aminotripeptidase</fullName>
        <shortName evidence="11">Tripeptidase</shortName>
    </alternativeName>
    <alternativeName>
        <fullName evidence="11">Tripeptide aminopeptidase</fullName>
    </alternativeName>
</protein>
<dbReference type="GO" id="GO:0008237">
    <property type="term" value="F:metallopeptidase activity"/>
    <property type="evidence" value="ECO:0007669"/>
    <property type="project" value="UniProtKB-KW"/>
</dbReference>
<feature type="active site" description="Proton acceptor" evidence="11 12">
    <location>
        <position position="175"/>
    </location>
</feature>
<evidence type="ECO:0000259" key="14">
    <source>
        <dbReference type="Pfam" id="PF07687"/>
    </source>
</evidence>
<feature type="binding site" evidence="11 13">
    <location>
        <position position="78"/>
    </location>
    <ligand>
        <name>Zn(2+)</name>
        <dbReference type="ChEBI" id="CHEBI:29105"/>
        <label>1</label>
    </ligand>
</feature>
<evidence type="ECO:0000256" key="1">
    <source>
        <dbReference type="ARBA" id="ARBA00000870"/>
    </source>
</evidence>
<feature type="active site" evidence="11 12">
    <location>
        <position position="80"/>
    </location>
</feature>
<feature type="domain" description="Peptidase M20 dimerisation" evidence="14">
    <location>
        <begin position="208"/>
        <end position="308"/>
    </location>
</feature>
<dbReference type="EMBL" id="CP069280">
    <property type="protein sequence ID" value="QRI53988.1"/>
    <property type="molecule type" value="Genomic_DNA"/>
</dbReference>
<evidence type="ECO:0000256" key="5">
    <source>
        <dbReference type="ARBA" id="ARBA00022490"/>
    </source>
</evidence>
<evidence type="ECO:0000256" key="9">
    <source>
        <dbReference type="ARBA" id="ARBA00022833"/>
    </source>
</evidence>
<evidence type="ECO:0000256" key="7">
    <source>
        <dbReference type="ARBA" id="ARBA00022723"/>
    </source>
</evidence>
<comment type="cofactor">
    <cofactor evidence="11 13">
        <name>Zn(2+)</name>
        <dbReference type="ChEBI" id="CHEBI:29105"/>
    </cofactor>
    <text evidence="11 13">Binds 2 Zn(2+) ions per subunit.</text>
</comment>
<dbReference type="NCBIfam" id="NF009920">
    <property type="entry name" value="PRK13381.1"/>
    <property type="match status" value="1"/>
</dbReference>
<dbReference type="Gene3D" id="3.30.70.360">
    <property type="match status" value="1"/>
</dbReference>
<evidence type="ECO:0000256" key="8">
    <source>
        <dbReference type="ARBA" id="ARBA00022801"/>
    </source>
</evidence>
<accession>A0ABD7CKQ0</accession>
<dbReference type="PROSITE" id="PS00758">
    <property type="entry name" value="ARGE_DAPE_CPG2_1"/>
    <property type="match status" value="1"/>
</dbReference>
<dbReference type="NCBIfam" id="TIGR01882">
    <property type="entry name" value="peptidase-T"/>
    <property type="match status" value="1"/>
</dbReference>
<dbReference type="GO" id="GO:0006508">
    <property type="term" value="P:proteolysis"/>
    <property type="evidence" value="ECO:0007669"/>
    <property type="project" value="UniProtKB-UniRule"/>
</dbReference>
<evidence type="ECO:0000313" key="16">
    <source>
        <dbReference type="Proteomes" id="UP000663464"/>
    </source>
</evidence>
<dbReference type="NCBIfam" id="NF003976">
    <property type="entry name" value="PRK05469.1"/>
    <property type="match status" value="1"/>
</dbReference>
<comment type="function">
    <text evidence="11">Cleaves the N-terminal amino acid of tripeptides.</text>
</comment>
<dbReference type="Pfam" id="PF07687">
    <property type="entry name" value="M20_dimer"/>
    <property type="match status" value="1"/>
</dbReference>
<dbReference type="HAMAP" id="MF_00550">
    <property type="entry name" value="Aminopeptidase_M20"/>
    <property type="match status" value="1"/>
</dbReference>
<feature type="binding site" evidence="11 13">
    <location>
        <position position="198"/>
    </location>
    <ligand>
        <name>Zn(2+)</name>
        <dbReference type="ChEBI" id="CHEBI:29105"/>
        <label>1</label>
    </ligand>
</feature>
<keyword evidence="5 11" id="KW-0963">Cytoplasm</keyword>
<dbReference type="GO" id="GO:0045148">
    <property type="term" value="F:tripeptide aminopeptidase activity"/>
    <property type="evidence" value="ECO:0007669"/>
    <property type="project" value="UniProtKB-UniRule"/>
</dbReference>
<gene>
    <name evidence="11 15" type="primary">pepT</name>
    <name evidence="15" type="ORF">JQS73_02380</name>
</gene>